<dbReference type="RefSeq" id="WP_132827266.1">
    <property type="nucleotide sequence ID" value="NZ_SMFP01000002.1"/>
</dbReference>
<evidence type="ECO:0000313" key="2">
    <source>
        <dbReference type="Proteomes" id="UP000294662"/>
    </source>
</evidence>
<evidence type="ECO:0000313" key="1">
    <source>
        <dbReference type="EMBL" id="TDE40010.1"/>
    </source>
</evidence>
<dbReference type="EMBL" id="SMFP01000002">
    <property type="protein sequence ID" value="TDE40010.1"/>
    <property type="molecule type" value="Genomic_DNA"/>
</dbReference>
<dbReference type="Proteomes" id="UP000294662">
    <property type="component" value="Unassembled WGS sequence"/>
</dbReference>
<organism evidence="1 2">
    <name type="scientific">Antarcticimicrobium sediminis</name>
    <dbReference type="NCBI Taxonomy" id="2546227"/>
    <lineage>
        <taxon>Bacteria</taxon>
        <taxon>Pseudomonadati</taxon>
        <taxon>Pseudomonadota</taxon>
        <taxon>Alphaproteobacteria</taxon>
        <taxon>Rhodobacterales</taxon>
        <taxon>Paracoccaceae</taxon>
        <taxon>Antarcticimicrobium</taxon>
    </lineage>
</organism>
<accession>A0A4R5EYT8</accession>
<keyword evidence="2" id="KW-1185">Reference proteome</keyword>
<sequence length="325" mass="33518">MICAQRHVALAARALGDVFLTRRAETSLGRFAGRYPDVASGHILECDLRGGAGVADYSLALLSGQPGPAGAAVSGTVAAVLRGFCDGALPASVLWLEHDMSATGDLGEPSVFLAPVSGSEDAEAAEQVALALCRALWPGQPCPRVRYLMGQVPQDGFLKQIGAMAGRDGLMAPSLRLVIDGIAPNAVMSLLEVLGWPGSLGLAADIAGLAARHLTKGRCRVDLDLANDLTPTLGLELPARGIGAIPAFAADLRAGGLCSTSKAKALPALAARHTLADRDPDTPSERLDFGLNHVKLSLTSDDVENSTSAKAYFSLVSTPDFSGMG</sequence>
<gene>
    <name evidence="1" type="ORF">E1B25_03355</name>
</gene>
<dbReference type="AlphaFoldDB" id="A0A4R5EYT8"/>
<protein>
    <submittedName>
        <fullName evidence="1">Uncharacterized protein</fullName>
    </submittedName>
</protein>
<comment type="caution">
    <text evidence="1">The sequence shown here is derived from an EMBL/GenBank/DDBJ whole genome shotgun (WGS) entry which is preliminary data.</text>
</comment>
<name>A0A4R5EYT8_9RHOB</name>
<proteinExistence type="predicted"/>
<reference evidence="1 2" key="1">
    <citation type="submission" date="2019-03" db="EMBL/GenBank/DDBJ databases">
        <authorList>
            <person name="Zhang S."/>
        </authorList>
    </citation>
    <scope>NUCLEOTIDE SEQUENCE [LARGE SCALE GENOMIC DNA]</scope>
    <source>
        <strain evidence="1 2">S4J41</strain>
    </source>
</reference>
<dbReference type="OrthoDB" id="7856906at2"/>